<sequence>MVIIKTSKGQSEYALFFYPFTIRQLEGMGLEAKKKKVLLRLPALKCPSARGEKEAKRIEALISNACKNWNFSELDSASREACGTMFRSLGIEVPASLGIGPEPRREFTLKDASKLFLTDPEIRDSPGRWRHEASLLNLVPRLGANTPVKLIKVAHLKQYQNDRLRERKQASTINRELATLSKLFRILVENDVVDVNPVRSLKALSTRSGERQVYLSFADVQLIASHCPKWYQDLIWTAYYTGARRGELLALTRKQVDLAKRIIVISPMATKEAHWKRIPIHQDLLPTIEPLVRFAPADTDNLFLLRDSKGARPIGLETFKNCWDRALTALEKSGEWKHARPRFHDLRHTWRTNARRSGIDFQIAETILGHQNKARSVSDRYGRISDKELLEAIEKLIVENGETEVLLAREITGKNGHGSNMGVTVEHQGKKKATQLGGLS</sequence>
<evidence type="ECO:0000259" key="6">
    <source>
        <dbReference type="PROSITE" id="PS51898"/>
    </source>
</evidence>
<feature type="domain" description="Tyr recombinase" evidence="6">
    <location>
        <begin position="210"/>
        <end position="394"/>
    </location>
</feature>
<dbReference type="Pfam" id="PF00589">
    <property type="entry name" value="Phage_integrase"/>
    <property type="match status" value="1"/>
</dbReference>
<feature type="region of interest" description="Disordered" evidence="5">
    <location>
        <begin position="418"/>
        <end position="440"/>
    </location>
</feature>
<evidence type="ECO:0000256" key="2">
    <source>
        <dbReference type="ARBA" id="ARBA00022908"/>
    </source>
</evidence>
<dbReference type="InterPro" id="IPR050808">
    <property type="entry name" value="Phage_Integrase"/>
</dbReference>
<dbReference type="KEGG" id="dti:Desti_2199"/>
<dbReference type="Proteomes" id="UP000006055">
    <property type="component" value="Chromosome"/>
</dbReference>
<keyword evidence="8" id="KW-1185">Reference proteome</keyword>
<gene>
    <name evidence="7" type="ordered locus">Desti_2199</name>
</gene>
<dbReference type="STRING" id="706587.Desti_2199"/>
<dbReference type="eggNOG" id="COG0582">
    <property type="taxonomic scope" value="Bacteria"/>
</dbReference>
<accession>I4C5Q2</accession>
<keyword evidence="3" id="KW-0238">DNA-binding</keyword>
<dbReference type="GO" id="GO:0003677">
    <property type="term" value="F:DNA binding"/>
    <property type="evidence" value="ECO:0007669"/>
    <property type="project" value="UniProtKB-KW"/>
</dbReference>
<protein>
    <submittedName>
        <fullName evidence="7">Site-specific recombinase XerD</fullName>
    </submittedName>
</protein>
<evidence type="ECO:0000313" key="7">
    <source>
        <dbReference type="EMBL" id="AFM24893.1"/>
    </source>
</evidence>
<evidence type="ECO:0000256" key="4">
    <source>
        <dbReference type="ARBA" id="ARBA00023172"/>
    </source>
</evidence>
<dbReference type="SUPFAM" id="SSF56349">
    <property type="entry name" value="DNA breaking-rejoining enzymes"/>
    <property type="match status" value="1"/>
</dbReference>
<dbReference type="GO" id="GO:0006310">
    <property type="term" value="P:DNA recombination"/>
    <property type="evidence" value="ECO:0007669"/>
    <property type="project" value="UniProtKB-KW"/>
</dbReference>
<evidence type="ECO:0000313" key="8">
    <source>
        <dbReference type="Proteomes" id="UP000006055"/>
    </source>
</evidence>
<dbReference type="EMBL" id="CP003360">
    <property type="protein sequence ID" value="AFM24893.1"/>
    <property type="molecule type" value="Genomic_DNA"/>
</dbReference>
<dbReference type="HOGENOM" id="CLU_715211_0_0_7"/>
<name>I4C5Q2_DESTA</name>
<organism evidence="7 8">
    <name type="scientific">Desulfomonile tiedjei (strain ATCC 49306 / DSM 6799 / DCB-1)</name>
    <dbReference type="NCBI Taxonomy" id="706587"/>
    <lineage>
        <taxon>Bacteria</taxon>
        <taxon>Pseudomonadati</taxon>
        <taxon>Thermodesulfobacteriota</taxon>
        <taxon>Desulfomonilia</taxon>
        <taxon>Desulfomonilales</taxon>
        <taxon>Desulfomonilaceae</taxon>
        <taxon>Desulfomonile</taxon>
    </lineage>
</organism>
<dbReference type="PANTHER" id="PTHR30629:SF2">
    <property type="entry name" value="PROPHAGE INTEGRASE INTS-RELATED"/>
    <property type="match status" value="1"/>
</dbReference>
<keyword evidence="2" id="KW-0229">DNA integration</keyword>
<dbReference type="Gene3D" id="1.10.150.130">
    <property type="match status" value="1"/>
</dbReference>
<dbReference type="PANTHER" id="PTHR30629">
    <property type="entry name" value="PROPHAGE INTEGRASE"/>
    <property type="match status" value="1"/>
</dbReference>
<dbReference type="Gene3D" id="1.10.443.10">
    <property type="entry name" value="Intergrase catalytic core"/>
    <property type="match status" value="1"/>
</dbReference>
<evidence type="ECO:0000256" key="3">
    <source>
        <dbReference type="ARBA" id="ARBA00023125"/>
    </source>
</evidence>
<evidence type="ECO:0000256" key="5">
    <source>
        <dbReference type="SAM" id="MobiDB-lite"/>
    </source>
</evidence>
<dbReference type="GO" id="GO:0015074">
    <property type="term" value="P:DNA integration"/>
    <property type="evidence" value="ECO:0007669"/>
    <property type="project" value="UniProtKB-KW"/>
</dbReference>
<dbReference type="InterPro" id="IPR011010">
    <property type="entry name" value="DNA_brk_join_enz"/>
</dbReference>
<dbReference type="InterPro" id="IPR010998">
    <property type="entry name" value="Integrase_recombinase_N"/>
</dbReference>
<dbReference type="OrthoDB" id="5429327at2"/>
<comment type="similarity">
    <text evidence="1">Belongs to the 'phage' integrase family.</text>
</comment>
<dbReference type="InterPro" id="IPR002104">
    <property type="entry name" value="Integrase_catalytic"/>
</dbReference>
<reference evidence="8" key="1">
    <citation type="submission" date="2012-06" db="EMBL/GenBank/DDBJ databases">
        <title>Complete sequence of chromosome of Desulfomonile tiedjei DSM 6799.</title>
        <authorList>
            <person name="Lucas S."/>
            <person name="Copeland A."/>
            <person name="Lapidus A."/>
            <person name="Glavina del Rio T."/>
            <person name="Dalin E."/>
            <person name="Tice H."/>
            <person name="Bruce D."/>
            <person name="Goodwin L."/>
            <person name="Pitluck S."/>
            <person name="Peters L."/>
            <person name="Ovchinnikova G."/>
            <person name="Zeytun A."/>
            <person name="Lu M."/>
            <person name="Kyrpides N."/>
            <person name="Mavromatis K."/>
            <person name="Ivanova N."/>
            <person name="Brettin T."/>
            <person name="Detter J.C."/>
            <person name="Han C."/>
            <person name="Larimer F."/>
            <person name="Land M."/>
            <person name="Hauser L."/>
            <person name="Markowitz V."/>
            <person name="Cheng J.-F."/>
            <person name="Hugenholtz P."/>
            <person name="Woyke T."/>
            <person name="Wu D."/>
            <person name="Spring S."/>
            <person name="Schroeder M."/>
            <person name="Brambilla E."/>
            <person name="Klenk H.-P."/>
            <person name="Eisen J.A."/>
        </authorList>
    </citation>
    <scope>NUCLEOTIDE SEQUENCE [LARGE SCALE GENOMIC DNA]</scope>
    <source>
        <strain evidence="8">ATCC 49306 / DSM 6799 / DCB-1</strain>
    </source>
</reference>
<dbReference type="PROSITE" id="PS51898">
    <property type="entry name" value="TYR_RECOMBINASE"/>
    <property type="match status" value="1"/>
</dbReference>
<dbReference type="RefSeq" id="WP_014810036.1">
    <property type="nucleotide sequence ID" value="NC_018025.1"/>
</dbReference>
<keyword evidence="4" id="KW-0233">DNA recombination</keyword>
<evidence type="ECO:0000256" key="1">
    <source>
        <dbReference type="ARBA" id="ARBA00008857"/>
    </source>
</evidence>
<dbReference type="AlphaFoldDB" id="I4C5Q2"/>
<proteinExistence type="inferred from homology"/>
<dbReference type="InterPro" id="IPR013762">
    <property type="entry name" value="Integrase-like_cat_sf"/>
</dbReference>